<feature type="region of interest" description="Disordered" evidence="1">
    <location>
        <begin position="130"/>
        <end position="169"/>
    </location>
</feature>
<reference evidence="2 3" key="1">
    <citation type="submission" date="2020-07" db="EMBL/GenBank/DDBJ databases">
        <title>Metarhizium humberi genome.</title>
        <authorList>
            <person name="Lysoe E."/>
        </authorList>
    </citation>
    <scope>NUCLEOTIDE SEQUENCE [LARGE SCALE GENOMIC DNA]</scope>
    <source>
        <strain evidence="2 3">ESALQ1638</strain>
    </source>
</reference>
<dbReference type="AlphaFoldDB" id="A0A9P8S6K5"/>
<protein>
    <submittedName>
        <fullName evidence="2">Uncharacterized protein</fullName>
    </submittedName>
</protein>
<comment type="caution">
    <text evidence="2">The sequence shown here is derived from an EMBL/GenBank/DDBJ whole genome shotgun (WGS) entry which is preliminary data.</text>
</comment>
<organism evidence="2 3">
    <name type="scientific">Metarhizium humberi</name>
    <dbReference type="NCBI Taxonomy" id="2596975"/>
    <lineage>
        <taxon>Eukaryota</taxon>
        <taxon>Fungi</taxon>
        <taxon>Dikarya</taxon>
        <taxon>Ascomycota</taxon>
        <taxon>Pezizomycotina</taxon>
        <taxon>Sordariomycetes</taxon>
        <taxon>Hypocreomycetidae</taxon>
        <taxon>Hypocreales</taxon>
        <taxon>Clavicipitaceae</taxon>
        <taxon>Metarhizium</taxon>
    </lineage>
</organism>
<proteinExistence type="predicted"/>
<feature type="compositionally biased region" description="Polar residues" evidence="1">
    <location>
        <begin position="132"/>
        <end position="147"/>
    </location>
</feature>
<name>A0A9P8S6K5_9HYPO</name>
<dbReference type="EMBL" id="JACEFI010000011">
    <property type="protein sequence ID" value="KAH0595937.1"/>
    <property type="molecule type" value="Genomic_DNA"/>
</dbReference>
<dbReference type="Proteomes" id="UP000764110">
    <property type="component" value="Unassembled WGS sequence"/>
</dbReference>
<feature type="compositionally biased region" description="Basic residues" evidence="1">
    <location>
        <begin position="152"/>
        <end position="168"/>
    </location>
</feature>
<evidence type="ECO:0000313" key="3">
    <source>
        <dbReference type="Proteomes" id="UP000764110"/>
    </source>
</evidence>
<evidence type="ECO:0000256" key="1">
    <source>
        <dbReference type="SAM" id="MobiDB-lite"/>
    </source>
</evidence>
<keyword evidence="3" id="KW-1185">Reference proteome</keyword>
<sequence>MYGGHARISCDIATHASSLQPSSSGPPTVAPGVSRGPARLMTCPWFLELSTAKLQLPPTKLFSNFDNHWQLPPSLLLTTPPRIRNITHYGIKSNNVALIYFTATAPSTAPRNPLAAVDLPLCKALLPHRHPSSTLDSPPTQETSVLESRSRSASKRIQRGARKRRRAPRSQSCILPTVVYLCAMRSSQPP</sequence>
<gene>
    <name evidence="2" type="ORF">MHUMG1_06487</name>
</gene>
<evidence type="ECO:0000313" key="2">
    <source>
        <dbReference type="EMBL" id="KAH0595937.1"/>
    </source>
</evidence>
<accession>A0A9P8S6K5</accession>